<dbReference type="InterPro" id="IPR001437">
    <property type="entry name" value="Tscrpt_elong_fac_GreA/B_C"/>
</dbReference>
<dbReference type="SUPFAM" id="SSF54534">
    <property type="entry name" value="FKBP-like"/>
    <property type="match status" value="1"/>
</dbReference>
<evidence type="ECO:0000313" key="3">
    <source>
        <dbReference type="Proteomes" id="UP000553034"/>
    </source>
</evidence>
<keyword evidence="2" id="KW-0418">Kinase</keyword>
<sequence>MSTIIVTTGIYDLIKDQVRRKRVTQAEEDLLNEELKQAKQVLRRELPSDIVTVNRKVVLNNHTTGKEETYIFVDSDKEKKKKGKYSITCNMAMATLGRKVGDVLDWPFKGGNKKIEILSVEAI</sequence>
<proteinExistence type="predicted"/>
<dbReference type="PANTHER" id="PTHR30437">
    <property type="entry name" value="TRANSCRIPTION ELONGATION FACTOR GREA"/>
    <property type="match status" value="1"/>
</dbReference>
<dbReference type="AlphaFoldDB" id="A0A840ESM4"/>
<evidence type="ECO:0000259" key="1">
    <source>
        <dbReference type="Pfam" id="PF01272"/>
    </source>
</evidence>
<dbReference type="GO" id="GO:0006354">
    <property type="term" value="P:DNA-templated transcription elongation"/>
    <property type="evidence" value="ECO:0007669"/>
    <property type="project" value="TreeGrafter"/>
</dbReference>
<feature type="domain" description="Transcription elongation factor GreA/GreB C-terminal" evidence="1">
    <location>
        <begin position="47"/>
        <end position="121"/>
    </location>
</feature>
<dbReference type="PANTHER" id="PTHR30437:SF5">
    <property type="entry name" value="REGULATOR OF NUCLEOSIDE DIPHOSPHATE KINASE"/>
    <property type="match status" value="1"/>
</dbReference>
<protein>
    <submittedName>
        <fullName evidence="2">Regulator of nucleoside diphosphate kinase</fullName>
    </submittedName>
</protein>
<dbReference type="GO" id="GO:0003677">
    <property type="term" value="F:DNA binding"/>
    <property type="evidence" value="ECO:0007669"/>
    <property type="project" value="InterPro"/>
</dbReference>
<organism evidence="2 3">
    <name type="scientific">Mesonia hippocampi</name>
    <dbReference type="NCBI Taxonomy" id="1628250"/>
    <lineage>
        <taxon>Bacteria</taxon>
        <taxon>Pseudomonadati</taxon>
        <taxon>Bacteroidota</taxon>
        <taxon>Flavobacteriia</taxon>
        <taxon>Flavobacteriales</taxon>
        <taxon>Flavobacteriaceae</taxon>
        <taxon>Mesonia</taxon>
    </lineage>
</organism>
<dbReference type="RefSeq" id="WP_221403733.1">
    <property type="nucleotide sequence ID" value="NZ_JACIFO010000013.1"/>
</dbReference>
<comment type="caution">
    <text evidence="2">The sequence shown here is derived from an EMBL/GenBank/DDBJ whole genome shotgun (WGS) entry which is preliminary data.</text>
</comment>
<gene>
    <name evidence="2" type="ORF">GGR32_002282</name>
</gene>
<dbReference type="Gene3D" id="3.10.50.30">
    <property type="entry name" value="Transcription elongation factor, GreA/GreB, C-terminal domain"/>
    <property type="match status" value="1"/>
</dbReference>
<dbReference type="InterPro" id="IPR023459">
    <property type="entry name" value="Tscrpt_elong_fac_GreA/B_fam"/>
</dbReference>
<dbReference type="GO" id="GO:0070063">
    <property type="term" value="F:RNA polymerase binding"/>
    <property type="evidence" value="ECO:0007669"/>
    <property type="project" value="InterPro"/>
</dbReference>
<keyword evidence="3" id="KW-1185">Reference proteome</keyword>
<dbReference type="GO" id="GO:0032784">
    <property type="term" value="P:regulation of DNA-templated transcription elongation"/>
    <property type="evidence" value="ECO:0007669"/>
    <property type="project" value="InterPro"/>
</dbReference>
<dbReference type="PIRSF" id="PIRSF006092">
    <property type="entry name" value="GreA_GreB"/>
    <property type="match status" value="1"/>
</dbReference>
<name>A0A840ESM4_9FLAO</name>
<dbReference type="Pfam" id="PF01272">
    <property type="entry name" value="GreA_GreB"/>
    <property type="match status" value="1"/>
</dbReference>
<dbReference type="GO" id="GO:0016301">
    <property type="term" value="F:kinase activity"/>
    <property type="evidence" value="ECO:0007669"/>
    <property type="project" value="UniProtKB-KW"/>
</dbReference>
<reference evidence="2 3" key="1">
    <citation type="submission" date="2020-08" db="EMBL/GenBank/DDBJ databases">
        <title>Genomic Encyclopedia of Type Strains, Phase IV (KMG-IV): sequencing the most valuable type-strain genomes for metagenomic binning, comparative biology and taxonomic classification.</title>
        <authorList>
            <person name="Goeker M."/>
        </authorList>
    </citation>
    <scope>NUCLEOTIDE SEQUENCE [LARGE SCALE GENOMIC DNA]</scope>
    <source>
        <strain evidence="2 3">DSM 29568</strain>
    </source>
</reference>
<dbReference type="Proteomes" id="UP000553034">
    <property type="component" value="Unassembled WGS sequence"/>
</dbReference>
<dbReference type="InterPro" id="IPR036953">
    <property type="entry name" value="GreA/GreB_C_sf"/>
</dbReference>
<accession>A0A840ESM4</accession>
<dbReference type="EMBL" id="JACIFO010000013">
    <property type="protein sequence ID" value="MBB4119970.1"/>
    <property type="molecule type" value="Genomic_DNA"/>
</dbReference>
<keyword evidence="2" id="KW-0808">Transferase</keyword>
<evidence type="ECO:0000313" key="2">
    <source>
        <dbReference type="EMBL" id="MBB4119970.1"/>
    </source>
</evidence>